<proteinExistence type="predicted"/>
<dbReference type="InterPro" id="IPR019362">
    <property type="entry name" value="MMADHC"/>
</dbReference>
<dbReference type="PANTHER" id="PTHR13192:SF3">
    <property type="entry name" value="COBALAMIN TRAFFICKING PROTEIN CBLD"/>
    <property type="match status" value="1"/>
</dbReference>
<keyword evidence="2" id="KW-1185">Reference proteome</keyword>
<dbReference type="GO" id="GO:0005739">
    <property type="term" value="C:mitochondrion"/>
    <property type="evidence" value="ECO:0007669"/>
    <property type="project" value="TreeGrafter"/>
</dbReference>
<dbReference type="AlphaFoldDB" id="A0AAV4NKU5"/>
<evidence type="ECO:0000313" key="1">
    <source>
        <dbReference type="EMBL" id="GIX84341.1"/>
    </source>
</evidence>
<name>A0AAV4NKU5_CAEEX</name>
<dbReference type="GO" id="GO:0009235">
    <property type="term" value="P:cobalamin metabolic process"/>
    <property type="evidence" value="ECO:0007669"/>
    <property type="project" value="InterPro"/>
</dbReference>
<dbReference type="Pfam" id="PF10229">
    <property type="entry name" value="MMADHC"/>
    <property type="match status" value="1"/>
</dbReference>
<evidence type="ECO:0000313" key="2">
    <source>
        <dbReference type="Proteomes" id="UP001054945"/>
    </source>
</evidence>
<reference evidence="1 2" key="1">
    <citation type="submission" date="2021-06" db="EMBL/GenBank/DDBJ databases">
        <title>Caerostris extrusa draft genome.</title>
        <authorList>
            <person name="Kono N."/>
            <person name="Arakawa K."/>
        </authorList>
    </citation>
    <scope>NUCLEOTIDE SEQUENCE [LARGE SCALE GENOMIC DNA]</scope>
</reference>
<dbReference type="Proteomes" id="UP001054945">
    <property type="component" value="Unassembled WGS sequence"/>
</dbReference>
<dbReference type="PANTHER" id="PTHR13192">
    <property type="entry name" value="MY011 PROTEIN"/>
    <property type="match status" value="1"/>
</dbReference>
<organism evidence="1 2">
    <name type="scientific">Caerostris extrusa</name>
    <name type="common">Bark spider</name>
    <name type="synonym">Caerostris bankana</name>
    <dbReference type="NCBI Taxonomy" id="172846"/>
    <lineage>
        <taxon>Eukaryota</taxon>
        <taxon>Metazoa</taxon>
        <taxon>Ecdysozoa</taxon>
        <taxon>Arthropoda</taxon>
        <taxon>Chelicerata</taxon>
        <taxon>Arachnida</taxon>
        <taxon>Araneae</taxon>
        <taxon>Araneomorphae</taxon>
        <taxon>Entelegynae</taxon>
        <taxon>Araneoidea</taxon>
        <taxon>Araneidae</taxon>
        <taxon>Caerostris</taxon>
    </lineage>
</organism>
<comment type="caution">
    <text evidence="1">The sequence shown here is derived from an EMBL/GenBank/DDBJ whole genome shotgun (WGS) entry which is preliminary data.</text>
</comment>
<protein>
    <submittedName>
        <fullName evidence="1">Cobalamin trafficking protein CblD</fullName>
    </submittedName>
</protein>
<dbReference type="EMBL" id="BPLR01003415">
    <property type="protein sequence ID" value="GIX84341.1"/>
    <property type="molecule type" value="Genomic_DNA"/>
</dbReference>
<accession>A0AAV4NKU5</accession>
<sequence>MLIIARLHPHLQKQKYLTSYFRNLILRRNPAPISKANVSQANNDPRKEGYGEKEICLLAPIDIRAPFPGNIGVPSFETICTTKIKNLPKPAGDRWDLLIPLPAEKHHYIISQTAIVVNQKALSISDKLECYAHSCPELLKIDFGKMFPSKDLNQDDLSVITLCLKTENDMSTWSEEGEVEREKSSATFEIAARAISAYLQESGFWSDFIHPNTGKAHFNPVTNSTMFETDYRYRHFGFNIEDMGCCRIISHILWGTKIFVGAIFTNAPLETLEIRNIVSKDTEKITDSYRNPIINYLIDYAV</sequence>
<gene>
    <name evidence="1" type="primary">Mmadhc</name>
    <name evidence="1" type="ORF">CEXT_643801</name>
</gene>